<dbReference type="InParanoid" id="S8FCU0"/>
<dbReference type="AlphaFoldDB" id="S8FCU0"/>
<evidence type="ECO:0000313" key="4">
    <source>
        <dbReference type="EMBL" id="EPS96309.1"/>
    </source>
</evidence>
<dbReference type="HOGENOM" id="CLU_010194_8_0_1"/>
<gene>
    <name evidence="4" type="ORF">FOMPIDRAFT_129752</name>
</gene>
<evidence type="ECO:0000313" key="5">
    <source>
        <dbReference type="Proteomes" id="UP000015241"/>
    </source>
</evidence>
<dbReference type="InterPro" id="IPR002347">
    <property type="entry name" value="SDR_fam"/>
</dbReference>
<dbReference type="STRING" id="743788.S8FCU0"/>
<name>S8FCU0_FOMSC</name>
<proteinExistence type="inferred from homology"/>
<evidence type="ECO:0000256" key="3">
    <source>
        <dbReference type="RuleBase" id="RU000363"/>
    </source>
</evidence>
<evidence type="ECO:0000256" key="1">
    <source>
        <dbReference type="ARBA" id="ARBA00006484"/>
    </source>
</evidence>
<evidence type="ECO:0000256" key="2">
    <source>
        <dbReference type="ARBA" id="ARBA00023002"/>
    </source>
</evidence>
<dbReference type="PANTHER" id="PTHR42760:SF37">
    <property type="entry name" value="CLAVALDEHYDE DEHYDROGENASE"/>
    <property type="match status" value="1"/>
</dbReference>
<dbReference type="OrthoDB" id="1933717at2759"/>
<protein>
    <submittedName>
        <fullName evidence="4">Oxidoreductase</fullName>
    </submittedName>
</protein>
<dbReference type="PANTHER" id="PTHR42760">
    <property type="entry name" value="SHORT-CHAIN DEHYDROGENASES/REDUCTASES FAMILY MEMBER"/>
    <property type="match status" value="1"/>
</dbReference>
<keyword evidence="5" id="KW-1185">Reference proteome</keyword>
<dbReference type="PRINTS" id="PR00081">
    <property type="entry name" value="GDHRDH"/>
</dbReference>
<keyword evidence="2" id="KW-0560">Oxidoreductase</keyword>
<reference evidence="4 5" key="1">
    <citation type="journal article" date="2012" name="Science">
        <title>The Paleozoic origin of enzymatic lignin decomposition reconstructed from 31 fungal genomes.</title>
        <authorList>
            <person name="Floudas D."/>
            <person name="Binder M."/>
            <person name="Riley R."/>
            <person name="Barry K."/>
            <person name="Blanchette R.A."/>
            <person name="Henrissat B."/>
            <person name="Martinez A.T."/>
            <person name="Otillar R."/>
            <person name="Spatafora J.W."/>
            <person name="Yadav J.S."/>
            <person name="Aerts A."/>
            <person name="Benoit I."/>
            <person name="Boyd A."/>
            <person name="Carlson A."/>
            <person name="Copeland A."/>
            <person name="Coutinho P.M."/>
            <person name="de Vries R.P."/>
            <person name="Ferreira P."/>
            <person name="Findley K."/>
            <person name="Foster B."/>
            <person name="Gaskell J."/>
            <person name="Glotzer D."/>
            <person name="Gorecki P."/>
            <person name="Heitman J."/>
            <person name="Hesse C."/>
            <person name="Hori C."/>
            <person name="Igarashi K."/>
            <person name="Jurgens J.A."/>
            <person name="Kallen N."/>
            <person name="Kersten P."/>
            <person name="Kohler A."/>
            <person name="Kuees U."/>
            <person name="Kumar T.K.A."/>
            <person name="Kuo A."/>
            <person name="LaButti K."/>
            <person name="Larrondo L.F."/>
            <person name="Lindquist E."/>
            <person name="Ling A."/>
            <person name="Lombard V."/>
            <person name="Lucas S."/>
            <person name="Lundell T."/>
            <person name="Martin R."/>
            <person name="McLaughlin D.J."/>
            <person name="Morgenstern I."/>
            <person name="Morin E."/>
            <person name="Murat C."/>
            <person name="Nagy L.G."/>
            <person name="Nolan M."/>
            <person name="Ohm R.A."/>
            <person name="Patyshakuliyeva A."/>
            <person name="Rokas A."/>
            <person name="Ruiz-Duenas F.J."/>
            <person name="Sabat G."/>
            <person name="Salamov A."/>
            <person name="Samejima M."/>
            <person name="Schmutz J."/>
            <person name="Slot J.C."/>
            <person name="St John F."/>
            <person name="Stenlid J."/>
            <person name="Sun H."/>
            <person name="Sun S."/>
            <person name="Syed K."/>
            <person name="Tsang A."/>
            <person name="Wiebenga A."/>
            <person name="Young D."/>
            <person name="Pisabarro A."/>
            <person name="Eastwood D.C."/>
            <person name="Martin F."/>
            <person name="Cullen D."/>
            <person name="Grigoriev I.V."/>
            <person name="Hibbett D.S."/>
        </authorList>
    </citation>
    <scope>NUCLEOTIDE SEQUENCE</scope>
    <source>
        <strain evidence="5">FP-58527</strain>
    </source>
</reference>
<dbReference type="Proteomes" id="UP000015241">
    <property type="component" value="Unassembled WGS sequence"/>
</dbReference>
<dbReference type="CDD" id="cd05233">
    <property type="entry name" value="SDR_c"/>
    <property type="match status" value="1"/>
</dbReference>
<accession>S8FCU0</accession>
<dbReference type="PRINTS" id="PR00080">
    <property type="entry name" value="SDRFAMILY"/>
</dbReference>
<dbReference type="InterPro" id="IPR036291">
    <property type="entry name" value="NAD(P)-bd_dom_sf"/>
</dbReference>
<sequence>MPLDNGFDFVATARHDTYPAIDPSRSNFAGKVVLVTGASKGIGKAIAFAFAQANVSGLVLLARSDLSAVKAASEAAQRPGKNLKVLAIRADVTKTVDVVAAAQKVKETFGRLDILINNAGYLEEITLLGESDPVDWWTSFEVNVKGTYEPIRAFLPLLIESGGDKTIVNISTVAAHFLDPKFAAYKAAKLAVLRLTEIINAEYGEKGILALVVHPGMIATDMSHKMPEDFKGFLVDTPEVAAHALTWLVRERRDWLAGRYISCQWDVDELLAKKQEIIDGDKLRVRLVV</sequence>
<dbReference type="SUPFAM" id="SSF51735">
    <property type="entry name" value="NAD(P)-binding Rossmann-fold domains"/>
    <property type="match status" value="1"/>
</dbReference>
<dbReference type="Pfam" id="PF00106">
    <property type="entry name" value="adh_short"/>
    <property type="match status" value="1"/>
</dbReference>
<dbReference type="Gene3D" id="3.40.50.720">
    <property type="entry name" value="NAD(P)-binding Rossmann-like Domain"/>
    <property type="match status" value="1"/>
</dbReference>
<dbReference type="EMBL" id="KE504190">
    <property type="protein sequence ID" value="EPS96309.1"/>
    <property type="molecule type" value="Genomic_DNA"/>
</dbReference>
<dbReference type="GO" id="GO:0016616">
    <property type="term" value="F:oxidoreductase activity, acting on the CH-OH group of donors, NAD or NADP as acceptor"/>
    <property type="evidence" value="ECO:0007669"/>
    <property type="project" value="TreeGrafter"/>
</dbReference>
<dbReference type="eggNOG" id="KOG0725">
    <property type="taxonomic scope" value="Eukaryota"/>
</dbReference>
<organism evidence="4 5">
    <name type="scientific">Fomitopsis schrenkii</name>
    <name type="common">Brown rot fungus</name>
    <dbReference type="NCBI Taxonomy" id="2126942"/>
    <lineage>
        <taxon>Eukaryota</taxon>
        <taxon>Fungi</taxon>
        <taxon>Dikarya</taxon>
        <taxon>Basidiomycota</taxon>
        <taxon>Agaricomycotina</taxon>
        <taxon>Agaricomycetes</taxon>
        <taxon>Polyporales</taxon>
        <taxon>Fomitopsis</taxon>
    </lineage>
</organism>
<comment type="similarity">
    <text evidence="1 3">Belongs to the short-chain dehydrogenases/reductases (SDR) family.</text>
</comment>